<name>A0ABT5WSH9_9SPHN</name>
<sequence>MRIARGLVLASGVAALAACAGPAELGGNPKLEVLAGNQLPMPGRTDVQSSTTPYYVGPFDRLVIDVFGIEELSAREVQVDASGRISFPLAGTVNVSGMTPVEIEGELSRLLAAQYIRNPQVTVNLKETLSRVVTVEGQVKKPGLYPVVGRMTLMRAIATAEGTSEYSQLDDIVVFRTVDGQDYAALYNLDAIRHGAYPDPDIFAGDVVMVGESRGRLLFKDVLATAPALLTPLVIAIDRFTR</sequence>
<feature type="chain" id="PRO_5046743594" evidence="2">
    <location>
        <begin position="21"/>
        <end position="242"/>
    </location>
</feature>
<evidence type="ECO:0000313" key="6">
    <source>
        <dbReference type="Proteomes" id="UP001216253"/>
    </source>
</evidence>
<keyword evidence="6" id="KW-1185">Reference proteome</keyword>
<dbReference type="InterPro" id="IPR049712">
    <property type="entry name" value="Poly_export"/>
</dbReference>
<dbReference type="Pfam" id="PF02563">
    <property type="entry name" value="Poly_export"/>
    <property type="match status" value="1"/>
</dbReference>
<proteinExistence type="predicted"/>
<dbReference type="PANTHER" id="PTHR33619">
    <property type="entry name" value="POLYSACCHARIDE EXPORT PROTEIN GFCE-RELATED"/>
    <property type="match status" value="1"/>
</dbReference>
<feature type="signal peptide" evidence="2">
    <location>
        <begin position="1"/>
        <end position="20"/>
    </location>
</feature>
<dbReference type="PROSITE" id="PS51257">
    <property type="entry name" value="PROKAR_LIPOPROTEIN"/>
    <property type="match status" value="1"/>
</dbReference>
<evidence type="ECO:0000313" key="5">
    <source>
        <dbReference type="EMBL" id="MDE8653003.1"/>
    </source>
</evidence>
<keyword evidence="1 2" id="KW-0732">Signal</keyword>
<evidence type="ECO:0000259" key="3">
    <source>
        <dbReference type="Pfam" id="PF02563"/>
    </source>
</evidence>
<gene>
    <name evidence="5" type="ORF">PYV00_14950</name>
</gene>
<feature type="domain" description="Polysaccharide export protein N-terminal" evidence="3">
    <location>
        <begin position="50"/>
        <end position="125"/>
    </location>
</feature>
<dbReference type="Proteomes" id="UP001216253">
    <property type="component" value="Unassembled WGS sequence"/>
</dbReference>
<dbReference type="InterPro" id="IPR003715">
    <property type="entry name" value="Poly_export_N"/>
</dbReference>
<reference evidence="5 6" key="1">
    <citation type="submission" date="2023-03" db="EMBL/GenBank/DDBJ databases">
        <title>NovoSphingobium album sp. nov. isolated from polycyclic aromatic hydrocarbons- and heavy-metal polluted soil.</title>
        <authorList>
            <person name="Liu Z."/>
            <person name="Wang K."/>
        </authorList>
    </citation>
    <scope>NUCLEOTIDE SEQUENCE [LARGE SCALE GENOMIC DNA]</scope>
    <source>
        <strain evidence="5 6">H3SJ31-1</strain>
    </source>
</reference>
<dbReference type="InterPro" id="IPR019554">
    <property type="entry name" value="Soluble_ligand-bd"/>
</dbReference>
<protein>
    <submittedName>
        <fullName evidence="5">Polysaccharide export protein</fullName>
    </submittedName>
</protein>
<dbReference type="EMBL" id="JARESE010000049">
    <property type="protein sequence ID" value="MDE8653003.1"/>
    <property type="molecule type" value="Genomic_DNA"/>
</dbReference>
<accession>A0ABT5WSH9</accession>
<dbReference type="Gene3D" id="3.30.1950.10">
    <property type="entry name" value="wza like domain"/>
    <property type="match status" value="1"/>
</dbReference>
<comment type="caution">
    <text evidence="5">The sequence shown here is derived from an EMBL/GenBank/DDBJ whole genome shotgun (WGS) entry which is preliminary data.</text>
</comment>
<dbReference type="PANTHER" id="PTHR33619:SF3">
    <property type="entry name" value="POLYSACCHARIDE EXPORT PROTEIN GFCE-RELATED"/>
    <property type="match status" value="1"/>
</dbReference>
<evidence type="ECO:0000259" key="4">
    <source>
        <dbReference type="Pfam" id="PF10531"/>
    </source>
</evidence>
<evidence type="ECO:0000256" key="2">
    <source>
        <dbReference type="SAM" id="SignalP"/>
    </source>
</evidence>
<organism evidence="5 6">
    <name type="scientific">Novosphingobium album</name>
    <name type="common">ex Liu et al. 2023</name>
    <dbReference type="NCBI Taxonomy" id="3031130"/>
    <lineage>
        <taxon>Bacteria</taxon>
        <taxon>Pseudomonadati</taxon>
        <taxon>Pseudomonadota</taxon>
        <taxon>Alphaproteobacteria</taxon>
        <taxon>Sphingomonadales</taxon>
        <taxon>Sphingomonadaceae</taxon>
        <taxon>Novosphingobium</taxon>
    </lineage>
</organism>
<dbReference type="Pfam" id="PF10531">
    <property type="entry name" value="SLBB"/>
    <property type="match status" value="1"/>
</dbReference>
<dbReference type="Gene3D" id="3.10.560.10">
    <property type="entry name" value="Outer membrane lipoprotein wza domain like"/>
    <property type="match status" value="1"/>
</dbReference>
<feature type="domain" description="Soluble ligand binding" evidence="4">
    <location>
        <begin position="132"/>
        <end position="180"/>
    </location>
</feature>
<evidence type="ECO:0000256" key="1">
    <source>
        <dbReference type="ARBA" id="ARBA00022729"/>
    </source>
</evidence>